<dbReference type="AlphaFoldDB" id="A0A382RKL8"/>
<proteinExistence type="predicted"/>
<evidence type="ECO:0000313" key="1">
    <source>
        <dbReference type="EMBL" id="SVC97657.1"/>
    </source>
</evidence>
<reference evidence="1" key="1">
    <citation type="submission" date="2018-05" db="EMBL/GenBank/DDBJ databases">
        <authorList>
            <person name="Lanie J.A."/>
            <person name="Ng W.-L."/>
            <person name="Kazmierczak K.M."/>
            <person name="Andrzejewski T.M."/>
            <person name="Davidsen T.M."/>
            <person name="Wayne K.J."/>
            <person name="Tettelin H."/>
            <person name="Glass J.I."/>
            <person name="Rusch D."/>
            <person name="Podicherti R."/>
            <person name="Tsui H.-C.T."/>
            <person name="Winkler M.E."/>
        </authorList>
    </citation>
    <scope>NUCLEOTIDE SEQUENCE</scope>
</reference>
<dbReference type="CDD" id="cd15482">
    <property type="entry name" value="Sialidase_non-viral"/>
    <property type="match status" value="1"/>
</dbReference>
<gene>
    <name evidence="1" type="ORF">METZ01_LOCUS350511</name>
</gene>
<evidence type="ECO:0008006" key="2">
    <source>
        <dbReference type="Google" id="ProtNLM"/>
    </source>
</evidence>
<dbReference type="SUPFAM" id="SSF50939">
    <property type="entry name" value="Sialidases"/>
    <property type="match status" value="1"/>
</dbReference>
<sequence length="216" mass="23950">MSKLVKLRDLTIYLDDRYYCGPGPSSVQFPDGRIMVAFRRAYNWVPEGVHAHGFPSTEACLTLSDDNGRTWGPPRVFNAGNITNQNLAILSDGSLICLSHRGELVPHTVYDRLKDTRRFHLDNNFGWVHASHGIQVMRSQDNGLTWEGPFFVSPVPDTEPILPGWPSPAGLRASPTNLNDGSIGVAVYGLLGTNRNASNVWFMTSTDRGLTWKPRG</sequence>
<accession>A0A382RKL8</accession>
<name>A0A382RKL8_9ZZZZ</name>
<organism evidence="1">
    <name type="scientific">marine metagenome</name>
    <dbReference type="NCBI Taxonomy" id="408172"/>
    <lineage>
        <taxon>unclassified sequences</taxon>
        <taxon>metagenomes</taxon>
        <taxon>ecological metagenomes</taxon>
    </lineage>
</organism>
<dbReference type="InterPro" id="IPR036278">
    <property type="entry name" value="Sialidase_sf"/>
</dbReference>
<dbReference type="EMBL" id="UINC01122068">
    <property type="protein sequence ID" value="SVC97657.1"/>
    <property type="molecule type" value="Genomic_DNA"/>
</dbReference>
<dbReference type="Gene3D" id="2.120.10.10">
    <property type="match status" value="1"/>
</dbReference>
<feature type="non-terminal residue" evidence="1">
    <location>
        <position position="216"/>
    </location>
</feature>
<protein>
    <recommendedName>
        <fullName evidence="2">Sialidase domain-containing protein</fullName>
    </recommendedName>
</protein>